<comment type="caution">
    <text evidence="2">The sequence shown here is derived from an EMBL/GenBank/DDBJ whole genome shotgun (WGS) entry which is preliminary data.</text>
</comment>
<reference evidence="2 3" key="1">
    <citation type="journal article" date="2014" name="Agronomy (Basel)">
        <title>A Draft Genome Sequence for Ensete ventricosum, the Drought-Tolerant Tree Against Hunger.</title>
        <authorList>
            <person name="Harrison J."/>
            <person name="Moore K.A."/>
            <person name="Paszkiewicz K."/>
            <person name="Jones T."/>
            <person name="Grant M."/>
            <person name="Ambacheew D."/>
            <person name="Muzemil S."/>
            <person name="Studholme D.J."/>
        </authorList>
    </citation>
    <scope>NUCLEOTIDE SEQUENCE [LARGE SCALE GENOMIC DNA]</scope>
</reference>
<dbReference type="AlphaFoldDB" id="A0A427B479"/>
<accession>A0A427B479</accession>
<sequence>MVEGIVRLRMRLLLLLSLPVERGSEGSIDGATGRRVTKIRRWSAGQGTTTLALSRGMARLQSCWQRAMTMTKEGYRWCDLRLLSMSIERRGGKSGGRWL</sequence>
<evidence type="ECO:0000313" key="2">
    <source>
        <dbReference type="EMBL" id="RRT83257.1"/>
    </source>
</evidence>
<dbReference type="Proteomes" id="UP000287651">
    <property type="component" value="Unassembled WGS sequence"/>
</dbReference>
<organism evidence="2 3">
    <name type="scientific">Ensete ventricosum</name>
    <name type="common">Abyssinian banana</name>
    <name type="synonym">Musa ensete</name>
    <dbReference type="NCBI Taxonomy" id="4639"/>
    <lineage>
        <taxon>Eukaryota</taxon>
        <taxon>Viridiplantae</taxon>
        <taxon>Streptophyta</taxon>
        <taxon>Embryophyta</taxon>
        <taxon>Tracheophyta</taxon>
        <taxon>Spermatophyta</taxon>
        <taxon>Magnoliopsida</taxon>
        <taxon>Liliopsida</taxon>
        <taxon>Zingiberales</taxon>
        <taxon>Musaceae</taxon>
        <taxon>Ensete</taxon>
    </lineage>
</organism>
<keyword evidence="1" id="KW-0732">Signal</keyword>
<proteinExistence type="predicted"/>
<protein>
    <recommendedName>
        <fullName evidence="4">Secreted protein</fullName>
    </recommendedName>
</protein>
<gene>
    <name evidence="2" type="ORF">B296_00005353</name>
</gene>
<name>A0A427B479_ENSVE</name>
<feature type="chain" id="PRO_5019162168" description="Secreted protein" evidence="1">
    <location>
        <begin position="27"/>
        <end position="99"/>
    </location>
</feature>
<evidence type="ECO:0000256" key="1">
    <source>
        <dbReference type="SAM" id="SignalP"/>
    </source>
</evidence>
<evidence type="ECO:0000313" key="3">
    <source>
        <dbReference type="Proteomes" id="UP000287651"/>
    </source>
</evidence>
<feature type="signal peptide" evidence="1">
    <location>
        <begin position="1"/>
        <end position="26"/>
    </location>
</feature>
<dbReference type="EMBL" id="AMZH03000531">
    <property type="protein sequence ID" value="RRT83257.1"/>
    <property type="molecule type" value="Genomic_DNA"/>
</dbReference>
<evidence type="ECO:0008006" key="4">
    <source>
        <dbReference type="Google" id="ProtNLM"/>
    </source>
</evidence>